<keyword evidence="10" id="KW-1185">Reference proteome</keyword>
<evidence type="ECO:0000256" key="2">
    <source>
        <dbReference type="ARBA" id="ARBA00022448"/>
    </source>
</evidence>
<evidence type="ECO:0000256" key="5">
    <source>
        <dbReference type="ARBA" id="ARBA00022989"/>
    </source>
</evidence>
<dbReference type="InterPro" id="IPR035906">
    <property type="entry name" value="MetI-like_sf"/>
</dbReference>
<evidence type="ECO:0000256" key="1">
    <source>
        <dbReference type="ARBA" id="ARBA00004651"/>
    </source>
</evidence>
<keyword evidence="2 7" id="KW-0813">Transport</keyword>
<dbReference type="RefSeq" id="WP_232184331.1">
    <property type="nucleotide sequence ID" value="NZ_JAIOAP010000002.1"/>
</dbReference>
<keyword evidence="5 7" id="KW-1133">Transmembrane helix</keyword>
<dbReference type="SUPFAM" id="SSF161098">
    <property type="entry name" value="MetI-like"/>
    <property type="match status" value="1"/>
</dbReference>
<comment type="caution">
    <text evidence="9">The sequence shown here is derived from an EMBL/GenBank/DDBJ whole genome shotgun (WGS) entry which is preliminary data.</text>
</comment>
<evidence type="ECO:0000256" key="7">
    <source>
        <dbReference type="RuleBase" id="RU363032"/>
    </source>
</evidence>
<comment type="similarity">
    <text evidence="7">Belongs to the binding-protein-dependent transport system permease family.</text>
</comment>
<dbReference type="InterPro" id="IPR000515">
    <property type="entry name" value="MetI-like"/>
</dbReference>
<evidence type="ECO:0000256" key="4">
    <source>
        <dbReference type="ARBA" id="ARBA00022692"/>
    </source>
</evidence>
<feature type="domain" description="ABC transmembrane type-1" evidence="8">
    <location>
        <begin position="70"/>
        <end position="258"/>
    </location>
</feature>
<dbReference type="CDD" id="cd06261">
    <property type="entry name" value="TM_PBP2"/>
    <property type="match status" value="1"/>
</dbReference>
<dbReference type="Proteomes" id="UP001493487">
    <property type="component" value="Unassembled WGS sequence"/>
</dbReference>
<dbReference type="EMBL" id="JASKHM010000006">
    <property type="protein sequence ID" value="MEQ4483199.1"/>
    <property type="molecule type" value="Genomic_DNA"/>
</dbReference>
<evidence type="ECO:0000313" key="10">
    <source>
        <dbReference type="Proteomes" id="UP001493487"/>
    </source>
</evidence>
<evidence type="ECO:0000259" key="8">
    <source>
        <dbReference type="PROSITE" id="PS50928"/>
    </source>
</evidence>
<keyword evidence="6 7" id="KW-0472">Membrane</keyword>
<organism evidence="9 10">
    <name type="scientific">Cohnella silvisoli</name>
    <dbReference type="NCBI Taxonomy" id="2873699"/>
    <lineage>
        <taxon>Bacteria</taxon>
        <taxon>Bacillati</taxon>
        <taxon>Bacillota</taxon>
        <taxon>Bacilli</taxon>
        <taxon>Bacillales</taxon>
        <taxon>Paenibacillaceae</taxon>
        <taxon>Cohnella</taxon>
    </lineage>
</organism>
<name>A0ABV1KSY1_9BACL</name>
<feature type="transmembrane region" description="Helical" evidence="7">
    <location>
        <begin position="107"/>
        <end position="130"/>
    </location>
</feature>
<accession>A0ABV1KSY1</accession>
<feature type="transmembrane region" description="Helical" evidence="7">
    <location>
        <begin position="237"/>
        <end position="258"/>
    </location>
</feature>
<dbReference type="PANTHER" id="PTHR43744">
    <property type="entry name" value="ABC TRANSPORTER PERMEASE PROTEIN MG189-RELATED-RELATED"/>
    <property type="match status" value="1"/>
</dbReference>
<dbReference type="PROSITE" id="PS50928">
    <property type="entry name" value="ABC_TM1"/>
    <property type="match status" value="1"/>
</dbReference>
<feature type="transmembrane region" description="Helical" evidence="7">
    <location>
        <begin position="74"/>
        <end position="95"/>
    </location>
</feature>
<keyword evidence="3" id="KW-1003">Cell membrane</keyword>
<evidence type="ECO:0000256" key="3">
    <source>
        <dbReference type="ARBA" id="ARBA00022475"/>
    </source>
</evidence>
<comment type="subcellular location">
    <subcellularLocation>
        <location evidence="1 7">Cell membrane</location>
        <topology evidence="1 7">Multi-pass membrane protein</topology>
    </subcellularLocation>
</comment>
<sequence length="273" mass="30734">MLWKQRFNIGLREFTMLLIALLFIIPTWMVLANSFKTVAEANQYGLSFPANFQWDNYRRVFSEGHALRGLLNGIFLSTTSSVIVIFLASMGGFFISRSRGKLAKFAYFYFISGIILPGAIIPSYIILYILNLTNTYYGLILVFVTGSLPISVFLFTGSIKAISREMDEAAIVDGCGKLRLFLQVVFPLLKPVTTTLFILTFLGVWNDVSTQLFFAKSTQWTMPMTVYNFFGKYSKEYNVVFADIIISLVPILIVYVFAQKYIISGMTAGAVKG</sequence>
<dbReference type="Gene3D" id="1.10.3720.10">
    <property type="entry name" value="MetI-like"/>
    <property type="match status" value="1"/>
</dbReference>
<protein>
    <submittedName>
        <fullName evidence="9">Carbohydrate ABC transporter permease</fullName>
    </submittedName>
</protein>
<gene>
    <name evidence="9" type="ORF">QJS35_12420</name>
</gene>
<keyword evidence="4 7" id="KW-0812">Transmembrane</keyword>
<reference evidence="9 10" key="1">
    <citation type="journal article" date="2023" name="Genome Announc.">
        <title>Pan-Genome Analyses of the Genus Cohnella and Proposal of the Novel Species Cohnella silvisoli sp. nov., Isolated from Forest Soil.</title>
        <authorList>
            <person name="Wang C."/>
            <person name="Mao L."/>
            <person name="Bao G."/>
            <person name="Zhu H."/>
        </authorList>
    </citation>
    <scope>NUCLEOTIDE SEQUENCE [LARGE SCALE GENOMIC DNA]</scope>
    <source>
        <strain evidence="9 10">NL03-T5-1</strain>
    </source>
</reference>
<dbReference type="Pfam" id="PF00528">
    <property type="entry name" value="BPD_transp_1"/>
    <property type="match status" value="1"/>
</dbReference>
<evidence type="ECO:0000256" key="6">
    <source>
        <dbReference type="ARBA" id="ARBA00023136"/>
    </source>
</evidence>
<evidence type="ECO:0000313" key="9">
    <source>
        <dbReference type="EMBL" id="MEQ4483199.1"/>
    </source>
</evidence>
<dbReference type="PANTHER" id="PTHR43744:SF12">
    <property type="entry name" value="ABC TRANSPORTER PERMEASE PROTEIN MG189-RELATED"/>
    <property type="match status" value="1"/>
</dbReference>
<feature type="transmembrane region" description="Helical" evidence="7">
    <location>
        <begin position="136"/>
        <end position="159"/>
    </location>
</feature>
<feature type="transmembrane region" description="Helical" evidence="7">
    <location>
        <begin position="180"/>
        <end position="205"/>
    </location>
</feature>
<proteinExistence type="inferred from homology"/>